<feature type="transmembrane region" description="Helical" evidence="6">
    <location>
        <begin position="48"/>
        <end position="67"/>
    </location>
</feature>
<dbReference type="InterPro" id="IPR001851">
    <property type="entry name" value="ABC_transp_permease"/>
</dbReference>
<comment type="caution">
    <text evidence="7">The sequence shown here is derived from an EMBL/GenBank/DDBJ whole genome shotgun (WGS) entry which is preliminary data.</text>
</comment>
<sequence length="353" mass="38591">MKIPLLRIGGSEKKEGITIQHKAEKIALLLTICIVIVFPILFPNDYLIHIGCMIGINIIVALGMYVVTGASGQINMGQYGFFCVGSYTAALVTTRLGLDFWFCVLITCLVCSAAGLCVGFLALRIEGPYLALCTLAFGESVRLIINNASWAGRATGIMRIGKLSVFGFDMTTKSQCYFFIMILALITLVIVNNLMHSRQGRRFKAIKDDAIASSVMGINVTKSKMFAFCVSGILGGLGGCVYACYVNYVNPTTYVQGLQVKFLLMIVLGGLGSQWGALVGAIMVTVFYELTRTYGQYQSLAAGLIMIFIILVLRRGVVGTVVHRYQQRIIRKTHLLEKRRLESEAHTTGGDSE</sequence>
<dbReference type="CDD" id="cd06581">
    <property type="entry name" value="TM_PBP1_LivM_like"/>
    <property type="match status" value="1"/>
</dbReference>
<feature type="transmembrane region" description="Helical" evidence="6">
    <location>
        <begin position="262"/>
        <end position="288"/>
    </location>
</feature>
<evidence type="ECO:0000256" key="4">
    <source>
        <dbReference type="ARBA" id="ARBA00022989"/>
    </source>
</evidence>
<keyword evidence="8" id="KW-1185">Reference proteome</keyword>
<keyword evidence="4 6" id="KW-1133">Transmembrane helix</keyword>
<dbReference type="RefSeq" id="WP_158351458.1">
    <property type="nucleotide sequence ID" value="NZ_JAHQCX010000012.1"/>
</dbReference>
<evidence type="ECO:0000256" key="6">
    <source>
        <dbReference type="SAM" id="Phobius"/>
    </source>
</evidence>
<name>A0ABS6KAY5_9FIRM</name>
<feature type="transmembrane region" description="Helical" evidence="6">
    <location>
        <begin position="79"/>
        <end position="98"/>
    </location>
</feature>
<reference evidence="7 8" key="1">
    <citation type="submission" date="2021-06" db="EMBL/GenBank/DDBJ databases">
        <title>Description of novel taxa of the family Lachnospiraceae.</title>
        <authorList>
            <person name="Chaplin A.V."/>
            <person name="Sokolova S.R."/>
            <person name="Pikina A.P."/>
            <person name="Korzhanova M."/>
            <person name="Belova V."/>
            <person name="Korostin D."/>
            <person name="Efimov B.A."/>
        </authorList>
    </citation>
    <scope>NUCLEOTIDE SEQUENCE [LARGE SCALE GENOMIC DNA]</scope>
    <source>
        <strain evidence="7 8">ASD4241</strain>
    </source>
</reference>
<evidence type="ECO:0000256" key="3">
    <source>
        <dbReference type="ARBA" id="ARBA00022692"/>
    </source>
</evidence>
<evidence type="ECO:0000313" key="8">
    <source>
        <dbReference type="Proteomes" id="UP001314681"/>
    </source>
</evidence>
<feature type="transmembrane region" description="Helical" evidence="6">
    <location>
        <begin position="176"/>
        <end position="195"/>
    </location>
</feature>
<dbReference type="Proteomes" id="UP001314681">
    <property type="component" value="Unassembled WGS sequence"/>
</dbReference>
<feature type="transmembrane region" description="Helical" evidence="6">
    <location>
        <begin position="300"/>
        <end position="322"/>
    </location>
</feature>
<dbReference type="EMBL" id="JAHQCX010000012">
    <property type="protein sequence ID" value="MBU9727667.1"/>
    <property type="molecule type" value="Genomic_DNA"/>
</dbReference>
<accession>A0ABS6KAY5</accession>
<evidence type="ECO:0000256" key="2">
    <source>
        <dbReference type="ARBA" id="ARBA00022475"/>
    </source>
</evidence>
<comment type="subcellular location">
    <subcellularLocation>
        <location evidence="1">Cell membrane</location>
        <topology evidence="1">Multi-pass membrane protein</topology>
    </subcellularLocation>
</comment>
<feature type="transmembrane region" description="Helical" evidence="6">
    <location>
        <begin position="104"/>
        <end position="123"/>
    </location>
</feature>
<dbReference type="PANTHER" id="PTHR30482:SF10">
    <property type="entry name" value="HIGH-AFFINITY BRANCHED-CHAIN AMINO ACID TRANSPORT PROTEIN BRAE"/>
    <property type="match status" value="1"/>
</dbReference>
<evidence type="ECO:0000256" key="5">
    <source>
        <dbReference type="ARBA" id="ARBA00023136"/>
    </source>
</evidence>
<dbReference type="InterPro" id="IPR043428">
    <property type="entry name" value="LivM-like"/>
</dbReference>
<evidence type="ECO:0000313" key="7">
    <source>
        <dbReference type="EMBL" id="MBU9727667.1"/>
    </source>
</evidence>
<organism evidence="7 8">
    <name type="scientific">Diplocloster modestus</name>
    <dbReference type="NCBI Taxonomy" id="2850322"/>
    <lineage>
        <taxon>Bacteria</taxon>
        <taxon>Bacillati</taxon>
        <taxon>Bacillota</taxon>
        <taxon>Clostridia</taxon>
        <taxon>Lachnospirales</taxon>
        <taxon>Lachnospiraceae</taxon>
        <taxon>Diplocloster</taxon>
    </lineage>
</organism>
<feature type="transmembrane region" description="Helical" evidence="6">
    <location>
        <begin position="225"/>
        <end position="250"/>
    </location>
</feature>
<keyword evidence="2" id="KW-1003">Cell membrane</keyword>
<dbReference type="PANTHER" id="PTHR30482">
    <property type="entry name" value="HIGH-AFFINITY BRANCHED-CHAIN AMINO ACID TRANSPORT SYSTEM PERMEASE"/>
    <property type="match status" value="1"/>
</dbReference>
<feature type="transmembrane region" description="Helical" evidence="6">
    <location>
        <begin position="26"/>
        <end position="42"/>
    </location>
</feature>
<keyword evidence="5 6" id="KW-0472">Membrane</keyword>
<evidence type="ECO:0000256" key="1">
    <source>
        <dbReference type="ARBA" id="ARBA00004651"/>
    </source>
</evidence>
<proteinExistence type="predicted"/>
<dbReference type="Pfam" id="PF02653">
    <property type="entry name" value="BPD_transp_2"/>
    <property type="match status" value="1"/>
</dbReference>
<protein>
    <submittedName>
        <fullName evidence="7">Branched-chain amino acid ABC transporter permease</fullName>
    </submittedName>
</protein>
<keyword evidence="3 6" id="KW-0812">Transmembrane</keyword>
<gene>
    <name evidence="7" type="ORF">KTH90_16780</name>
</gene>